<dbReference type="GeneID" id="62694569"/>
<dbReference type="KEGG" id="csci:HDCHBGLK_00333"/>
<sequence length="82" mass="9451">MPALKVSDKEMKNRILLGSLENRMKIMGFDKKGMAQRIGMPYSTFCLRLRNPGKFNIDELQALFSALKMPDDEKEKLGREVM</sequence>
<evidence type="ECO:0000313" key="1">
    <source>
        <dbReference type="EMBL" id="QBF72987.1"/>
    </source>
</evidence>
<dbReference type="HOGENOM" id="CLU_2552305_0_0_9"/>
<name>B0NA52_CLOS5</name>
<protein>
    <submittedName>
        <fullName evidence="1">Uncharacterized protein</fullName>
    </submittedName>
</protein>
<keyword evidence="2" id="KW-1185">Reference proteome</keyword>
<dbReference type="STRING" id="411468.CLOSCI_00319"/>
<reference evidence="1 2" key="1">
    <citation type="journal article" date="2019" name="Appl. Environ. Microbiol.">
        <title>Clostridium scindens ATCC 35704: integration of nutritional requirements, the complete genome sequence, and global transcriptional responses to bile acids.</title>
        <authorList>
            <person name="Devendran S."/>
            <person name="Shrestha R."/>
            <person name="Alves J.M.P."/>
            <person name="Wolf P.G."/>
            <person name="Ly L."/>
            <person name="Hernandez A.G."/>
            <person name="Mendez-Garcia C."/>
            <person name="Inboden A."/>
            <person name="Wiley J."/>
            <person name="Paul O."/>
            <person name="Allen A."/>
            <person name="Springer E."/>
            <person name="Wright C.L."/>
            <person name="Fields C.J."/>
            <person name="Daniel S.L."/>
            <person name="Ridlon J.M."/>
        </authorList>
    </citation>
    <scope>NUCLEOTIDE SEQUENCE [LARGE SCALE GENOMIC DNA]</scope>
    <source>
        <strain evidence="1 2">ATCC 35704</strain>
    </source>
</reference>
<dbReference type="Proteomes" id="UP000289664">
    <property type="component" value="Chromosome"/>
</dbReference>
<dbReference type="RefSeq" id="WP_004605874.1">
    <property type="nucleotide sequence ID" value="NZ_CP036170.1"/>
</dbReference>
<accession>B0NA52</accession>
<dbReference type="OrthoDB" id="1697546at2"/>
<evidence type="ECO:0000313" key="2">
    <source>
        <dbReference type="Proteomes" id="UP000289664"/>
    </source>
</evidence>
<organism evidence="1 2">
    <name type="scientific">Clostridium scindens (strain ATCC 35704 / DSM 5676 / VPI 13733 / 19)</name>
    <dbReference type="NCBI Taxonomy" id="411468"/>
    <lineage>
        <taxon>Bacteria</taxon>
        <taxon>Bacillati</taxon>
        <taxon>Bacillota</taxon>
        <taxon>Clostridia</taxon>
        <taxon>Lachnospirales</taxon>
        <taxon>Lachnospiraceae</taxon>
    </lineage>
</organism>
<proteinExistence type="predicted"/>
<dbReference type="AlphaFoldDB" id="B0NA52"/>
<dbReference type="EMBL" id="CP036170">
    <property type="protein sequence ID" value="QBF72987.1"/>
    <property type="molecule type" value="Genomic_DNA"/>
</dbReference>
<gene>
    <name evidence="1" type="ORF">HDCHBGLK_00333</name>
</gene>